<accession>A0ABS9DUX8</accession>
<dbReference type="Proteomes" id="UP001521209">
    <property type="component" value="Unassembled WGS sequence"/>
</dbReference>
<dbReference type="EMBL" id="JAKGBZ010000011">
    <property type="protein sequence ID" value="MCF3946530.1"/>
    <property type="molecule type" value="Genomic_DNA"/>
</dbReference>
<proteinExistence type="predicted"/>
<evidence type="ECO:0000313" key="2">
    <source>
        <dbReference type="EMBL" id="MCF3946530.1"/>
    </source>
</evidence>
<feature type="transmembrane region" description="Helical" evidence="1">
    <location>
        <begin position="12"/>
        <end position="30"/>
    </location>
</feature>
<keyword evidence="3" id="KW-1185">Reference proteome</keyword>
<dbReference type="Pfam" id="PF13557">
    <property type="entry name" value="Phenol_MetA_deg"/>
    <property type="match status" value="1"/>
</dbReference>
<sequence length="321" mass="34401">MRPKVRLNIGRIAYWCGVGVLGAVVATSIASTSAEAAAPLPYDLPTPPPNVNVGIIYNQFSTAGSFYTANGTKVGNTHIATDVPILRYVHTFSPIDGMQWGVQVIAPDVNFLGNTKIGGASLSTNGGFAEPLLSAFIYPLDDPAEDQYLTLAYFLSPPVGAYNANSSINAGTHNWVNNPEIGYGHIVFGKPKGKRLDFQIWLDAYFYGVNNDGPAVGPFGSHVHTQPTGQVIVYLPYFFHPQTDAYVGLSFEQTFGGKQYLTSPIGSFDTGNRNNVTTIGINAGSFLAPTVFAQASLGTDVRVRGGARRNVIFQIQVGKIF</sequence>
<organism evidence="2 3">
    <name type="scientific">Acidiphilium iwatense</name>
    <dbReference type="NCBI Taxonomy" id="768198"/>
    <lineage>
        <taxon>Bacteria</taxon>
        <taxon>Pseudomonadati</taxon>
        <taxon>Pseudomonadota</taxon>
        <taxon>Alphaproteobacteria</taxon>
        <taxon>Acetobacterales</taxon>
        <taxon>Acidocellaceae</taxon>
        <taxon>Acidiphilium</taxon>
    </lineage>
</organism>
<keyword evidence="1" id="KW-0812">Transmembrane</keyword>
<keyword evidence="1" id="KW-1133">Transmembrane helix</keyword>
<name>A0ABS9DUX8_9PROT</name>
<reference evidence="2 3" key="1">
    <citation type="submission" date="2022-01" db="EMBL/GenBank/DDBJ databases">
        <authorList>
            <person name="Won M."/>
            <person name="Kim S.-J."/>
            <person name="Kwon S.-W."/>
        </authorList>
    </citation>
    <scope>NUCLEOTIDE SEQUENCE [LARGE SCALE GENOMIC DNA]</scope>
    <source>
        <strain evidence="2 3">KCTC 23505</strain>
    </source>
</reference>
<evidence type="ECO:0000313" key="3">
    <source>
        <dbReference type="Proteomes" id="UP001521209"/>
    </source>
</evidence>
<protein>
    <submittedName>
        <fullName evidence="2">Transporter</fullName>
    </submittedName>
</protein>
<comment type="caution">
    <text evidence="2">The sequence shown here is derived from an EMBL/GenBank/DDBJ whole genome shotgun (WGS) entry which is preliminary data.</text>
</comment>
<dbReference type="RefSeq" id="WP_235703766.1">
    <property type="nucleotide sequence ID" value="NZ_JAKGBZ010000011.1"/>
</dbReference>
<gene>
    <name evidence="2" type="ORF">L2A60_07530</name>
</gene>
<keyword evidence="1" id="KW-0472">Membrane</keyword>
<evidence type="ECO:0000256" key="1">
    <source>
        <dbReference type="SAM" id="Phobius"/>
    </source>
</evidence>
<dbReference type="InterPro" id="IPR025737">
    <property type="entry name" value="FApF"/>
</dbReference>